<dbReference type="PRINTS" id="PR00260">
    <property type="entry name" value="CHEMTRNSDUCR"/>
</dbReference>
<evidence type="ECO:0000256" key="5">
    <source>
        <dbReference type="ARBA" id="ARBA00022519"/>
    </source>
</evidence>
<dbReference type="GO" id="GO:0007165">
    <property type="term" value="P:signal transduction"/>
    <property type="evidence" value="ECO:0007669"/>
    <property type="project" value="UniProtKB-KW"/>
</dbReference>
<sequence>MNITVKALLMSVLLGLGVILTASGLMNLIALNAADDGLRRVYENRVIPLQQLKSVSDDYAVFIVDASHKVRNGNFSWEEGVQSVQLATRRIKEAWSEYLGNPLTAEEAKLVAEAKALLVPADKAVADLTGILQRKDKAALDAFVLEQLYQIIDPLTEKIADLITIQVRIAEEVYTESHSRDELAVLVAEILVGIGLIATVFGIFMVHRRVTRPMDELTASLRKLATDDYSIAVPHAGRGDEIGQMARAVDILKQHGIEAQELRAAQESERAEAERLKIAALEAMAGKVESETRLAVDQVSERTQAMDQHAVSMASSAEQMSMNSQGVAAAAQQALHNAEAVASAAEQMAASIREISSQVSHGSAVSQRAVETGARTEQTIGALSEAVTRIGEVATLISDIASQTNLLALNATIEAARAGEAGKGFAVVASEVKNLAGQTAKATEEIAAQIGNIQSVTKISVEAVKEIGRTIEEMSGITSTISAAIEEQSAATQEISHNINQTADASREVSTRIAEVSNEAIRTGQSASTVRDTSTEVATAISDLRQLLVRVVRTSMKEVDRRYAERQPANTPCTLKLQDRSVQAQLANLSEGGAMVLTGESVAVGTPGKLEIAGRSGSTAFTVVTVGDGALHLKFEKAREQQKVA</sequence>
<dbReference type="PANTHER" id="PTHR32089:SF112">
    <property type="entry name" value="LYSOZYME-LIKE PROTEIN-RELATED"/>
    <property type="match status" value="1"/>
</dbReference>
<comment type="subcellular location">
    <subcellularLocation>
        <location evidence="1">Cell inner membrane</location>
        <topology evidence="1">Multi-pass membrane protein</topology>
    </subcellularLocation>
</comment>
<keyword evidence="3" id="KW-0488">Methylation</keyword>
<evidence type="ECO:0000256" key="12">
    <source>
        <dbReference type="SAM" id="Phobius"/>
    </source>
</evidence>
<dbReference type="RefSeq" id="WP_121220179.1">
    <property type="nucleotide sequence ID" value="NZ_RBIG01000002.1"/>
</dbReference>
<evidence type="ECO:0000313" key="17">
    <source>
        <dbReference type="Proteomes" id="UP000277424"/>
    </source>
</evidence>
<dbReference type="GO" id="GO:0004888">
    <property type="term" value="F:transmembrane signaling receptor activity"/>
    <property type="evidence" value="ECO:0007669"/>
    <property type="project" value="InterPro"/>
</dbReference>
<dbReference type="SMART" id="SM00304">
    <property type="entry name" value="HAMP"/>
    <property type="match status" value="1"/>
</dbReference>
<keyword evidence="5" id="KW-0997">Cell inner membrane</keyword>
<dbReference type="EMBL" id="RBIG01000002">
    <property type="protein sequence ID" value="RKQ70417.1"/>
    <property type="molecule type" value="Genomic_DNA"/>
</dbReference>
<organism evidence="16 17">
    <name type="scientific">Oceanibaculum indicum</name>
    <dbReference type="NCBI Taxonomy" id="526216"/>
    <lineage>
        <taxon>Bacteria</taxon>
        <taxon>Pseudomonadati</taxon>
        <taxon>Pseudomonadota</taxon>
        <taxon>Alphaproteobacteria</taxon>
        <taxon>Rhodospirillales</taxon>
        <taxon>Oceanibaculaceae</taxon>
        <taxon>Oceanibaculum</taxon>
    </lineage>
</organism>
<evidence type="ECO:0000256" key="3">
    <source>
        <dbReference type="ARBA" id="ARBA00022481"/>
    </source>
</evidence>
<dbReference type="InterPro" id="IPR004089">
    <property type="entry name" value="MCPsignal_dom"/>
</dbReference>
<feature type="domain" description="T-SNARE coiled-coil homology" evidence="14">
    <location>
        <begin position="454"/>
        <end position="516"/>
    </location>
</feature>
<evidence type="ECO:0000256" key="9">
    <source>
        <dbReference type="ARBA" id="ARBA00023224"/>
    </source>
</evidence>
<dbReference type="PROSITE" id="PS50885">
    <property type="entry name" value="HAMP"/>
    <property type="match status" value="1"/>
</dbReference>
<feature type="domain" description="Methyl-accepting transducer" evidence="13">
    <location>
        <begin position="295"/>
        <end position="524"/>
    </location>
</feature>
<feature type="transmembrane region" description="Helical" evidence="12">
    <location>
        <begin position="183"/>
        <end position="206"/>
    </location>
</feature>
<dbReference type="InterPro" id="IPR003122">
    <property type="entry name" value="Tar_rcpt_lig-bd"/>
</dbReference>
<dbReference type="GO" id="GO:0006935">
    <property type="term" value="P:chemotaxis"/>
    <property type="evidence" value="ECO:0007669"/>
    <property type="project" value="UniProtKB-KW"/>
</dbReference>
<dbReference type="Pfam" id="PF00672">
    <property type="entry name" value="HAMP"/>
    <property type="match status" value="1"/>
</dbReference>
<dbReference type="SUPFAM" id="SSF58104">
    <property type="entry name" value="Methyl-accepting chemotaxis protein (MCP) signaling domain"/>
    <property type="match status" value="1"/>
</dbReference>
<dbReference type="SUPFAM" id="SSF141371">
    <property type="entry name" value="PilZ domain-like"/>
    <property type="match status" value="1"/>
</dbReference>
<dbReference type="Pfam" id="PF02203">
    <property type="entry name" value="TarH"/>
    <property type="match status" value="1"/>
</dbReference>
<dbReference type="AlphaFoldDB" id="A0A420WHH2"/>
<dbReference type="PROSITE" id="PS50192">
    <property type="entry name" value="T_SNARE"/>
    <property type="match status" value="1"/>
</dbReference>
<evidence type="ECO:0000259" key="13">
    <source>
        <dbReference type="PROSITE" id="PS50111"/>
    </source>
</evidence>
<dbReference type="InterPro" id="IPR009875">
    <property type="entry name" value="PilZ_domain"/>
</dbReference>
<evidence type="ECO:0000256" key="10">
    <source>
        <dbReference type="ARBA" id="ARBA00029447"/>
    </source>
</evidence>
<dbReference type="InterPro" id="IPR003660">
    <property type="entry name" value="HAMP_dom"/>
</dbReference>
<dbReference type="Gene3D" id="6.10.340.10">
    <property type="match status" value="1"/>
</dbReference>
<feature type="domain" description="HAMP" evidence="15">
    <location>
        <begin position="208"/>
        <end position="261"/>
    </location>
</feature>
<evidence type="ECO:0000256" key="2">
    <source>
        <dbReference type="ARBA" id="ARBA00022475"/>
    </source>
</evidence>
<evidence type="ECO:0000256" key="4">
    <source>
        <dbReference type="ARBA" id="ARBA00022500"/>
    </source>
</evidence>
<keyword evidence="7 12" id="KW-1133">Transmembrane helix</keyword>
<dbReference type="Pfam" id="PF00015">
    <property type="entry name" value="MCPsignal"/>
    <property type="match status" value="1"/>
</dbReference>
<dbReference type="GO" id="GO:0035438">
    <property type="term" value="F:cyclic-di-GMP binding"/>
    <property type="evidence" value="ECO:0007669"/>
    <property type="project" value="InterPro"/>
</dbReference>
<keyword evidence="2" id="KW-1003">Cell membrane</keyword>
<dbReference type="CDD" id="cd06225">
    <property type="entry name" value="HAMP"/>
    <property type="match status" value="1"/>
</dbReference>
<evidence type="ECO:0000259" key="14">
    <source>
        <dbReference type="PROSITE" id="PS50192"/>
    </source>
</evidence>
<dbReference type="InterPro" id="IPR004090">
    <property type="entry name" value="Chemotax_Me-accpt_rcpt"/>
</dbReference>
<name>A0A420WHH2_9PROT</name>
<comment type="caution">
    <text evidence="16">The sequence shown here is derived from an EMBL/GenBank/DDBJ whole genome shotgun (WGS) entry which is preliminary data.</text>
</comment>
<reference evidence="16 17" key="1">
    <citation type="submission" date="2018-10" db="EMBL/GenBank/DDBJ databases">
        <title>Comparative analysis of microorganisms from saline springs in Andes Mountain Range, Colombia.</title>
        <authorList>
            <person name="Rubin E."/>
        </authorList>
    </citation>
    <scope>NUCLEOTIDE SEQUENCE [LARGE SCALE GENOMIC DNA]</scope>
    <source>
        <strain evidence="16 17">USBA 36</strain>
    </source>
</reference>
<evidence type="ECO:0000256" key="7">
    <source>
        <dbReference type="ARBA" id="ARBA00022989"/>
    </source>
</evidence>
<evidence type="ECO:0000259" key="15">
    <source>
        <dbReference type="PROSITE" id="PS50885"/>
    </source>
</evidence>
<dbReference type="Gene3D" id="1.10.287.950">
    <property type="entry name" value="Methyl-accepting chemotaxis protein"/>
    <property type="match status" value="1"/>
</dbReference>
<evidence type="ECO:0000256" key="6">
    <source>
        <dbReference type="ARBA" id="ARBA00022692"/>
    </source>
</evidence>
<dbReference type="PROSITE" id="PS50111">
    <property type="entry name" value="CHEMOTAXIS_TRANSDUC_2"/>
    <property type="match status" value="1"/>
</dbReference>
<dbReference type="Pfam" id="PF07238">
    <property type="entry name" value="PilZ"/>
    <property type="match status" value="1"/>
</dbReference>
<keyword evidence="4" id="KW-0145">Chemotaxis</keyword>
<dbReference type="SMART" id="SM00283">
    <property type="entry name" value="MA"/>
    <property type="match status" value="1"/>
</dbReference>
<dbReference type="Gene3D" id="2.40.10.220">
    <property type="entry name" value="predicted glycosyltransferase like domains"/>
    <property type="match status" value="1"/>
</dbReference>
<dbReference type="GO" id="GO:0005886">
    <property type="term" value="C:plasma membrane"/>
    <property type="evidence" value="ECO:0007669"/>
    <property type="project" value="UniProtKB-SubCell"/>
</dbReference>
<evidence type="ECO:0000256" key="11">
    <source>
        <dbReference type="PROSITE-ProRule" id="PRU00284"/>
    </source>
</evidence>
<proteinExistence type="inferred from homology"/>
<keyword evidence="8 12" id="KW-0472">Membrane</keyword>
<evidence type="ECO:0000313" key="16">
    <source>
        <dbReference type="EMBL" id="RKQ70417.1"/>
    </source>
</evidence>
<comment type="similarity">
    <text evidence="10">Belongs to the methyl-accepting chemotaxis (MCP) protein family.</text>
</comment>
<evidence type="ECO:0000256" key="8">
    <source>
        <dbReference type="ARBA" id="ARBA00023136"/>
    </source>
</evidence>
<dbReference type="PANTHER" id="PTHR32089">
    <property type="entry name" value="METHYL-ACCEPTING CHEMOTAXIS PROTEIN MCPB"/>
    <property type="match status" value="1"/>
</dbReference>
<dbReference type="InterPro" id="IPR000727">
    <property type="entry name" value="T_SNARE_dom"/>
</dbReference>
<accession>A0A420WHH2</accession>
<keyword evidence="6 12" id="KW-0812">Transmembrane</keyword>
<gene>
    <name evidence="16" type="ORF">BCL74_2365</name>
</gene>
<protein>
    <submittedName>
        <fullName evidence="16">Methyl-accepting chemotaxis protein</fullName>
    </submittedName>
</protein>
<evidence type="ECO:0000256" key="1">
    <source>
        <dbReference type="ARBA" id="ARBA00004429"/>
    </source>
</evidence>
<dbReference type="Proteomes" id="UP000277424">
    <property type="component" value="Unassembled WGS sequence"/>
</dbReference>
<dbReference type="OrthoDB" id="3378718at2"/>
<keyword evidence="9 11" id="KW-0807">Transducer</keyword>